<evidence type="ECO:0000256" key="2">
    <source>
        <dbReference type="ARBA" id="ARBA00022679"/>
    </source>
</evidence>
<dbReference type="GO" id="GO:0016757">
    <property type="term" value="F:glycosyltransferase activity"/>
    <property type="evidence" value="ECO:0007669"/>
    <property type="project" value="UniProtKB-KW"/>
</dbReference>
<dbReference type="CDD" id="cd03801">
    <property type="entry name" value="GT4_PimA-like"/>
    <property type="match status" value="1"/>
</dbReference>
<dbReference type="RefSeq" id="WP_386770855.1">
    <property type="nucleotide sequence ID" value="NZ_JBHRUG010000002.1"/>
</dbReference>
<proteinExistence type="predicted"/>
<organism evidence="4 5">
    <name type="scientific">Litchfieldella rifensis</name>
    <dbReference type="NCBI Taxonomy" id="762643"/>
    <lineage>
        <taxon>Bacteria</taxon>
        <taxon>Pseudomonadati</taxon>
        <taxon>Pseudomonadota</taxon>
        <taxon>Gammaproteobacteria</taxon>
        <taxon>Oceanospirillales</taxon>
        <taxon>Halomonadaceae</taxon>
        <taxon>Litchfieldella</taxon>
    </lineage>
</organism>
<gene>
    <name evidence="4" type="ORF">ACFOEV_01430</name>
</gene>
<evidence type="ECO:0000259" key="3">
    <source>
        <dbReference type="Pfam" id="PF00534"/>
    </source>
</evidence>
<dbReference type="PANTHER" id="PTHR12526">
    <property type="entry name" value="GLYCOSYLTRANSFERASE"/>
    <property type="match status" value="1"/>
</dbReference>
<dbReference type="SUPFAM" id="SSF53756">
    <property type="entry name" value="UDP-Glycosyltransferase/glycogen phosphorylase"/>
    <property type="match status" value="1"/>
</dbReference>
<dbReference type="Proteomes" id="UP001595579">
    <property type="component" value="Unassembled WGS sequence"/>
</dbReference>
<keyword evidence="5" id="KW-1185">Reference proteome</keyword>
<comment type="caution">
    <text evidence="4">The sequence shown here is derived from an EMBL/GenBank/DDBJ whole genome shotgun (WGS) entry which is preliminary data.</text>
</comment>
<dbReference type="EC" id="2.4.-.-" evidence="4"/>
<protein>
    <submittedName>
        <fullName evidence="4">Glycosyltransferase family 4 protein</fullName>
        <ecNumber evidence="4">2.4.-.-</ecNumber>
    </submittedName>
</protein>
<reference evidence="5" key="1">
    <citation type="journal article" date="2019" name="Int. J. Syst. Evol. Microbiol.">
        <title>The Global Catalogue of Microorganisms (GCM) 10K type strain sequencing project: providing services to taxonomists for standard genome sequencing and annotation.</title>
        <authorList>
            <consortium name="The Broad Institute Genomics Platform"/>
            <consortium name="The Broad Institute Genome Sequencing Center for Infectious Disease"/>
            <person name="Wu L."/>
            <person name="Ma J."/>
        </authorList>
    </citation>
    <scope>NUCLEOTIDE SEQUENCE [LARGE SCALE GENOMIC DNA]</scope>
    <source>
        <strain evidence="5">CECT 7698</strain>
    </source>
</reference>
<dbReference type="InterPro" id="IPR001296">
    <property type="entry name" value="Glyco_trans_1"/>
</dbReference>
<sequence>MMALTLIVAGDPAQLTGGYVYDARIVEALRKRGWQVEVIGLDGAFPEPDAVAADALQAALARQPDGARVVIDGLAMSGLPEVVAKHAARLDITGLIHHPLADETGLADAERTRFAISETRALAAVDRIIVTSAFTARRLADFSVSATKVAVVEPGIEPAGLAASVASEHDESRPQRLLCVATITPRKGHDLLVEALAPLADRAWQCDCIGGLEHDRAHAERVIAAIRRHDLQQRVRLLGERPPHALGEAYHQADLFVLPSHYEGYGMVVAEALAHGLPVITTTGGALAHTLPAEAGLAVPAGEVAALREALQQWLDDHELRIRLRRGARRARERQHDWQAAGDAFAAALRRRPLNAEDMPGVQP</sequence>
<dbReference type="Gene3D" id="3.40.50.2000">
    <property type="entry name" value="Glycogen Phosphorylase B"/>
    <property type="match status" value="2"/>
</dbReference>
<dbReference type="PANTHER" id="PTHR12526:SF510">
    <property type="entry name" value="D-INOSITOL 3-PHOSPHATE GLYCOSYLTRANSFERASE"/>
    <property type="match status" value="1"/>
</dbReference>
<keyword evidence="1 4" id="KW-0328">Glycosyltransferase</keyword>
<accession>A0ABV7LIX8</accession>
<name>A0ABV7LIX8_9GAMM</name>
<dbReference type="Pfam" id="PF00534">
    <property type="entry name" value="Glycos_transf_1"/>
    <property type="match status" value="1"/>
</dbReference>
<feature type="domain" description="Glycosyl transferase family 1" evidence="3">
    <location>
        <begin position="173"/>
        <end position="330"/>
    </location>
</feature>
<evidence type="ECO:0000313" key="5">
    <source>
        <dbReference type="Proteomes" id="UP001595579"/>
    </source>
</evidence>
<evidence type="ECO:0000313" key="4">
    <source>
        <dbReference type="EMBL" id="MFC3282270.1"/>
    </source>
</evidence>
<evidence type="ECO:0000256" key="1">
    <source>
        <dbReference type="ARBA" id="ARBA00022676"/>
    </source>
</evidence>
<dbReference type="EMBL" id="JBHRUG010000002">
    <property type="protein sequence ID" value="MFC3282270.1"/>
    <property type="molecule type" value="Genomic_DNA"/>
</dbReference>
<keyword evidence="2 4" id="KW-0808">Transferase</keyword>